<dbReference type="FunFam" id="2.40.10.10:FF:000001">
    <property type="entry name" value="Periplasmic serine protease DegS"/>
    <property type="match status" value="1"/>
</dbReference>
<evidence type="ECO:0000256" key="7">
    <source>
        <dbReference type="ARBA" id="ARBA00022801"/>
    </source>
</evidence>
<dbReference type="InterPro" id="IPR001940">
    <property type="entry name" value="Peptidase_S1C"/>
</dbReference>
<feature type="active site" description="Charge relay system" evidence="9">
    <location>
        <position position="214"/>
    </location>
</feature>
<evidence type="ECO:0000256" key="6">
    <source>
        <dbReference type="ARBA" id="ARBA00022764"/>
    </source>
</evidence>
<evidence type="ECO:0000313" key="13">
    <source>
        <dbReference type="Proteomes" id="UP000029393"/>
    </source>
</evidence>
<dbReference type="GO" id="GO:0004252">
    <property type="term" value="F:serine-type endopeptidase activity"/>
    <property type="evidence" value="ECO:0007669"/>
    <property type="project" value="InterPro"/>
</dbReference>
<feature type="binding site" evidence="10">
    <location>
        <position position="110"/>
    </location>
    <ligand>
        <name>substrate</name>
    </ligand>
</feature>
<reference evidence="12 13" key="1">
    <citation type="submission" date="2013-09" db="EMBL/GenBank/DDBJ databases">
        <title>Genome sequencing of Arenimonas metalli.</title>
        <authorList>
            <person name="Chen F."/>
            <person name="Wang G."/>
        </authorList>
    </citation>
    <scope>NUCLEOTIDE SEQUENCE [LARGE SCALE GENOMIC DNA]</scope>
    <source>
        <strain evidence="12 13">CF5-1</strain>
    </source>
</reference>
<dbReference type="Gene3D" id="2.40.10.120">
    <property type="match status" value="1"/>
</dbReference>
<dbReference type="Gene3D" id="2.30.42.10">
    <property type="match status" value="2"/>
</dbReference>
<organism evidence="12 13">
    <name type="scientific">Arenimonas metalli CF5-1</name>
    <dbReference type="NCBI Taxonomy" id="1384056"/>
    <lineage>
        <taxon>Bacteria</taxon>
        <taxon>Pseudomonadati</taxon>
        <taxon>Pseudomonadota</taxon>
        <taxon>Gammaproteobacteria</taxon>
        <taxon>Lysobacterales</taxon>
        <taxon>Lysobacteraceae</taxon>
        <taxon>Arenimonas</taxon>
    </lineage>
</organism>
<keyword evidence="5" id="KW-0677">Repeat</keyword>
<dbReference type="PATRIC" id="fig|1384056.3.peg.1613"/>
<evidence type="ECO:0000256" key="8">
    <source>
        <dbReference type="ARBA" id="ARBA00022825"/>
    </source>
</evidence>
<feature type="active site" description="Charge relay system" evidence="9">
    <location>
        <position position="110"/>
    </location>
</feature>
<dbReference type="EMBL" id="AVCK01000021">
    <property type="protein sequence ID" value="KFN46003.1"/>
    <property type="molecule type" value="Genomic_DNA"/>
</dbReference>
<feature type="binding site" evidence="10">
    <location>
        <begin position="272"/>
        <end position="276"/>
    </location>
    <ligand>
        <name>substrate</name>
    </ligand>
</feature>
<dbReference type="InterPro" id="IPR011782">
    <property type="entry name" value="Pept_S1C_Do"/>
</dbReference>
<dbReference type="GO" id="GO:0006515">
    <property type="term" value="P:protein quality control for misfolded or incompletely synthesized proteins"/>
    <property type="evidence" value="ECO:0007669"/>
    <property type="project" value="TreeGrafter"/>
</dbReference>
<gene>
    <name evidence="12" type="ORF">N787_12000</name>
</gene>
<protein>
    <recommendedName>
        <fullName evidence="11">PDZ domain-containing protein</fullName>
    </recommendedName>
</protein>
<evidence type="ECO:0000313" key="12">
    <source>
        <dbReference type="EMBL" id="KFN46003.1"/>
    </source>
</evidence>
<feature type="active site" description="Charge relay system" evidence="9">
    <location>
        <position position="140"/>
    </location>
</feature>
<evidence type="ECO:0000256" key="5">
    <source>
        <dbReference type="ARBA" id="ARBA00022737"/>
    </source>
</evidence>
<accession>A0A091B0A8</accession>
<dbReference type="GO" id="GO:0042597">
    <property type="term" value="C:periplasmic space"/>
    <property type="evidence" value="ECO:0007669"/>
    <property type="project" value="UniProtKB-SubCell"/>
</dbReference>
<dbReference type="PRINTS" id="PR00834">
    <property type="entry name" value="PROTEASES2C"/>
</dbReference>
<dbReference type="NCBIfam" id="TIGR02037">
    <property type="entry name" value="degP_htrA_DO"/>
    <property type="match status" value="1"/>
</dbReference>
<evidence type="ECO:0000256" key="9">
    <source>
        <dbReference type="PIRSR" id="PIRSR611782-1"/>
    </source>
</evidence>
<dbReference type="InterPro" id="IPR036034">
    <property type="entry name" value="PDZ_sf"/>
</dbReference>
<dbReference type="SUPFAM" id="SSF50156">
    <property type="entry name" value="PDZ domain-like"/>
    <property type="match status" value="2"/>
</dbReference>
<feature type="binding site" evidence="10">
    <location>
        <begin position="212"/>
        <end position="214"/>
    </location>
    <ligand>
        <name>substrate</name>
    </ligand>
</feature>
<keyword evidence="6" id="KW-0574">Periplasm</keyword>
<dbReference type="Pfam" id="PF13365">
    <property type="entry name" value="Trypsin_2"/>
    <property type="match status" value="1"/>
</dbReference>
<proteinExistence type="inferred from homology"/>
<comment type="similarity">
    <text evidence="2">Belongs to the peptidase S1C family.</text>
</comment>
<dbReference type="AlphaFoldDB" id="A0A091B0A8"/>
<feature type="binding site" evidence="10">
    <location>
        <position position="140"/>
    </location>
    <ligand>
        <name>substrate</name>
    </ligand>
</feature>
<comment type="subcellular location">
    <subcellularLocation>
        <location evidence="1">Periplasm</location>
    </subcellularLocation>
</comment>
<dbReference type="SMART" id="SM00228">
    <property type="entry name" value="PDZ"/>
    <property type="match status" value="2"/>
</dbReference>
<dbReference type="Pfam" id="PF17820">
    <property type="entry name" value="PDZ_6"/>
    <property type="match status" value="2"/>
</dbReference>
<feature type="non-terminal residue" evidence="12">
    <location>
        <position position="1"/>
    </location>
</feature>
<comment type="caution">
    <text evidence="12">The sequence shown here is derived from an EMBL/GenBank/DDBJ whole genome shotgun (WGS) entry which is preliminary data.</text>
</comment>
<evidence type="ECO:0000256" key="4">
    <source>
        <dbReference type="ARBA" id="ARBA00022729"/>
    </source>
</evidence>
<feature type="domain" description="PDZ" evidence="11">
    <location>
        <begin position="261"/>
        <end position="353"/>
    </location>
</feature>
<dbReference type="PANTHER" id="PTHR22939:SF129">
    <property type="entry name" value="SERINE PROTEASE HTRA2, MITOCHONDRIAL"/>
    <property type="match status" value="1"/>
</dbReference>
<dbReference type="Proteomes" id="UP000029393">
    <property type="component" value="Unassembled WGS sequence"/>
</dbReference>
<dbReference type="OrthoDB" id="9758917at2"/>
<keyword evidence="8" id="KW-0720">Serine protease</keyword>
<evidence type="ECO:0000256" key="10">
    <source>
        <dbReference type="PIRSR" id="PIRSR611782-2"/>
    </source>
</evidence>
<evidence type="ECO:0000256" key="3">
    <source>
        <dbReference type="ARBA" id="ARBA00022670"/>
    </source>
</evidence>
<keyword evidence="4" id="KW-0732">Signal</keyword>
<dbReference type="PANTHER" id="PTHR22939">
    <property type="entry name" value="SERINE PROTEASE FAMILY S1C HTRA-RELATED"/>
    <property type="match status" value="1"/>
</dbReference>
<keyword evidence="7" id="KW-0378">Hydrolase</keyword>
<dbReference type="InterPro" id="IPR001478">
    <property type="entry name" value="PDZ"/>
</dbReference>
<evidence type="ECO:0000259" key="11">
    <source>
        <dbReference type="PROSITE" id="PS50106"/>
    </source>
</evidence>
<dbReference type="RefSeq" id="WP_052575297.1">
    <property type="nucleotide sequence ID" value="NZ_AVCK01000021.1"/>
</dbReference>
<dbReference type="SUPFAM" id="SSF50494">
    <property type="entry name" value="Trypsin-like serine proteases"/>
    <property type="match status" value="1"/>
</dbReference>
<feature type="domain" description="PDZ" evidence="11">
    <location>
        <begin position="380"/>
        <end position="453"/>
    </location>
</feature>
<dbReference type="InterPro" id="IPR009003">
    <property type="entry name" value="Peptidase_S1_PA"/>
</dbReference>
<evidence type="ECO:0000256" key="1">
    <source>
        <dbReference type="ARBA" id="ARBA00004418"/>
    </source>
</evidence>
<dbReference type="PROSITE" id="PS50106">
    <property type="entry name" value="PDZ"/>
    <property type="match status" value="2"/>
</dbReference>
<evidence type="ECO:0000256" key="2">
    <source>
        <dbReference type="ARBA" id="ARBA00010541"/>
    </source>
</evidence>
<dbReference type="InterPro" id="IPR041489">
    <property type="entry name" value="PDZ_6"/>
</dbReference>
<sequence length="461" mass="47984">AEPVAQAPDAPPSRAAAALDGAAALALPRAAQAALPAQIAGTPVPSLAPMLKDVTPAVVNIYTRQVVRVRNPLAEFFGMPGGMPQERMQQSLGSGVIVDAERGLVLTNNHVIENADGVSVTLADGRTLEAELVGADPDTDVAVIRIPAEDLTALNLADSAQLQVGDFVVAVGNPFGLGQTVTSGIVSAVGRSGLQGLGYQNFIQTDASINPGNSGGALVNLRGELVGINTASFNPRGSAAGNIGLGFAIPANLAREVMRQLMAYGEVRRGSLGLDGEDITPFVARQMDLAETQRGALVARVYRGSPAEVAGVRPGDVIVAANGQRIDSAQALRNLEGLLPVDQQVRLDLLRGEQRLSVQAVLKAQAKEIDGGEIDPRLEGATLVELPERFRQQGLFGVVASKVAPGSRAARSGLRAGDRIGQVNRRNVADLPAFRAALGNEPRELVLSVARGGRFGYLVMQ</sequence>
<keyword evidence="3" id="KW-0645">Protease</keyword>
<dbReference type="eggNOG" id="COG0265">
    <property type="taxonomic scope" value="Bacteria"/>
</dbReference>
<keyword evidence="13" id="KW-1185">Reference proteome</keyword>
<name>A0A091B0A8_9GAMM</name>